<gene>
    <name evidence="3" type="ORF">ACFO26_09715</name>
</gene>
<evidence type="ECO:0000259" key="2">
    <source>
        <dbReference type="Pfam" id="PF13185"/>
    </source>
</evidence>
<feature type="domain" description="GAF" evidence="2">
    <location>
        <begin position="50"/>
        <end position="148"/>
    </location>
</feature>
<evidence type="ECO:0000256" key="1">
    <source>
        <dbReference type="ARBA" id="ARBA00038454"/>
    </source>
</evidence>
<keyword evidence="4" id="KW-1185">Reference proteome</keyword>
<accession>A0ABV9JIK3</accession>
<dbReference type="InterPro" id="IPR051330">
    <property type="entry name" value="Phosphatase_reg/MetRdx"/>
</dbReference>
<name>A0ABV9JIK3_9LACT</name>
<dbReference type="SUPFAM" id="SSF55781">
    <property type="entry name" value="GAF domain-like"/>
    <property type="match status" value="1"/>
</dbReference>
<comment type="caution">
    <text evidence="3">The sequence shown here is derived from an EMBL/GenBank/DDBJ whole genome shotgun (WGS) entry which is preliminary data.</text>
</comment>
<dbReference type="Pfam" id="PF13185">
    <property type="entry name" value="GAF_2"/>
    <property type="match status" value="1"/>
</dbReference>
<dbReference type="InterPro" id="IPR029016">
    <property type="entry name" value="GAF-like_dom_sf"/>
</dbReference>
<dbReference type="InterPro" id="IPR003018">
    <property type="entry name" value="GAF"/>
</dbReference>
<reference evidence="4" key="1">
    <citation type="journal article" date="2019" name="Int. J. Syst. Evol. Microbiol.">
        <title>The Global Catalogue of Microorganisms (GCM) 10K type strain sequencing project: providing services to taxonomists for standard genome sequencing and annotation.</title>
        <authorList>
            <consortium name="The Broad Institute Genomics Platform"/>
            <consortium name="The Broad Institute Genome Sequencing Center for Infectious Disease"/>
            <person name="Wu L."/>
            <person name="Ma J."/>
        </authorList>
    </citation>
    <scope>NUCLEOTIDE SEQUENCE [LARGE SCALE GENOMIC DNA]</scope>
    <source>
        <strain evidence="4">CCUG 63287</strain>
    </source>
</reference>
<proteinExistence type="inferred from homology"/>
<dbReference type="PANTHER" id="PTHR21021:SF15">
    <property type="entry name" value="FREE METHIONINE-R-SULFOXIDE REDUCTASE"/>
    <property type="match status" value="1"/>
</dbReference>
<comment type="similarity">
    <text evidence="1">Belongs to the free Met sulfoxide reductase family.</text>
</comment>
<dbReference type="EMBL" id="JBHSGD010000008">
    <property type="protein sequence ID" value="MFC4653179.1"/>
    <property type="molecule type" value="Genomic_DNA"/>
</dbReference>
<dbReference type="RefSeq" id="WP_213536360.1">
    <property type="nucleotide sequence ID" value="NZ_BOVQ01000006.1"/>
</dbReference>
<protein>
    <submittedName>
        <fullName evidence="3">GAF domain-containing protein</fullName>
    </submittedName>
</protein>
<organism evidence="3 4">
    <name type="scientific">Lactococcus nasutitermitis</name>
    <dbReference type="NCBI Taxonomy" id="1652957"/>
    <lineage>
        <taxon>Bacteria</taxon>
        <taxon>Bacillati</taxon>
        <taxon>Bacillota</taxon>
        <taxon>Bacilli</taxon>
        <taxon>Lactobacillales</taxon>
        <taxon>Streptococcaceae</taxon>
        <taxon>Lactococcus</taxon>
    </lineage>
</organism>
<dbReference type="Proteomes" id="UP001595987">
    <property type="component" value="Unassembled WGS sequence"/>
</dbReference>
<sequence>MDKKEKIEAYELVNLQLRALLSEQNYTISNLANASALLWNALPAQVYNGFYLYNGEKLILGPFQGSVSCVEISLGAGVCGQSAEENRTLIVDDVRTHKNYISCDSKALSEIVVPMTKNGKLVGVLDLDASEVGFYDSIDQKYLEEFVQILCELTDFKFFKIGEEK</sequence>
<dbReference type="Gene3D" id="3.30.450.40">
    <property type="match status" value="1"/>
</dbReference>
<dbReference type="PANTHER" id="PTHR21021">
    <property type="entry name" value="GAF/PUTATIVE CYTOSKELETAL PROTEIN"/>
    <property type="match status" value="1"/>
</dbReference>
<evidence type="ECO:0000313" key="3">
    <source>
        <dbReference type="EMBL" id="MFC4653179.1"/>
    </source>
</evidence>
<evidence type="ECO:0000313" key="4">
    <source>
        <dbReference type="Proteomes" id="UP001595987"/>
    </source>
</evidence>